<feature type="compositionally biased region" description="Low complexity" evidence="1">
    <location>
        <begin position="380"/>
        <end position="390"/>
    </location>
</feature>
<feature type="compositionally biased region" description="Basic residues" evidence="1">
    <location>
        <begin position="428"/>
        <end position="439"/>
    </location>
</feature>
<accession>A0ABQ9XHR8</accession>
<reference evidence="2 3" key="1">
    <citation type="journal article" date="2022" name="bioRxiv">
        <title>Genomics of Preaxostyla Flagellates Illuminates Evolutionary Transitions and the Path Towards Mitochondrial Loss.</title>
        <authorList>
            <person name="Novak L.V.F."/>
            <person name="Treitli S.C."/>
            <person name="Pyrih J."/>
            <person name="Halakuc P."/>
            <person name="Pipaliya S.V."/>
            <person name="Vacek V."/>
            <person name="Brzon O."/>
            <person name="Soukal P."/>
            <person name="Eme L."/>
            <person name="Dacks J.B."/>
            <person name="Karnkowska A."/>
            <person name="Elias M."/>
            <person name="Hampl V."/>
        </authorList>
    </citation>
    <scope>NUCLEOTIDE SEQUENCE [LARGE SCALE GENOMIC DNA]</scope>
    <source>
        <strain evidence="2">NAU3</strain>
        <tissue evidence="2">Gut</tissue>
    </source>
</reference>
<evidence type="ECO:0000256" key="1">
    <source>
        <dbReference type="SAM" id="MobiDB-lite"/>
    </source>
</evidence>
<comment type="caution">
    <text evidence="2">The sequence shown here is derived from an EMBL/GenBank/DDBJ whole genome shotgun (WGS) entry which is preliminary data.</text>
</comment>
<feature type="compositionally biased region" description="Polar residues" evidence="1">
    <location>
        <begin position="403"/>
        <end position="417"/>
    </location>
</feature>
<feature type="region of interest" description="Disordered" evidence="1">
    <location>
        <begin position="354"/>
        <end position="439"/>
    </location>
</feature>
<gene>
    <name evidence="2" type="ORF">BLNAU_13088</name>
</gene>
<feature type="region of interest" description="Disordered" evidence="1">
    <location>
        <begin position="296"/>
        <end position="338"/>
    </location>
</feature>
<feature type="compositionally biased region" description="Polar residues" evidence="1">
    <location>
        <begin position="107"/>
        <end position="131"/>
    </location>
</feature>
<organism evidence="2 3">
    <name type="scientific">Blattamonas nauphoetae</name>
    <dbReference type="NCBI Taxonomy" id="2049346"/>
    <lineage>
        <taxon>Eukaryota</taxon>
        <taxon>Metamonada</taxon>
        <taxon>Preaxostyla</taxon>
        <taxon>Oxymonadida</taxon>
        <taxon>Blattamonas</taxon>
    </lineage>
</organism>
<dbReference type="EMBL" id="JARBJD010000110">
    <property type="protein sequence ID" value="KAK2951988.1"/>
    <property type="molecule type" value="Genomic_DNA"/>
</dbReference>
<evidence type="ECO:0000313" key="2">
    <source>
        <dbReference type="EMBL" id="KAK2951988.1"/>
    </source>
</evidence>
<keyword evidence="3" id="KW-1185">Reference proteome</keyword>
<name>A0ABQ9XHR8_9EUKA</name>
<proteinExistence type="predicted"/>
<dbReference type="Proteomes" id="UP001281761">
    <property type="component" value="Unassembled WGS sequence"/>
</dbReference>
<sequence>METLYFSVEELDSLTMEYIIEIAAHFGLDTSLPREELTSMIVEQNIYLNDLNDESTDFSHPMSPVMMDSRLTNVEQHLFSSPAPKRKTLFFFGSPEVEDEIQSEVNLLSPQKSDESQVSSPVQMSTPQRTPIRSLKEARSEKKARRRTTRIGSDEISDSILENKLQILEQQWTSHKETYECEEHKQSARTERCISLLMNSPLSSKLMSPRVLKTPLQPVTELEIIAEELPSPQQSNERATSNCLDSPIESRMLQDNEEMMKDEIQTPKQKTPKAKTPINKVEQTQQKMLQKIEHRKIVNEKAPITSSLTKPAKKQLFDSSQIKSSIPPPSKSRPPQATKKINFLELNKQKLKSISAAKTQQKSVQVEKPKTAIPARKPTTKTNKNNNLPNASVVSAQKKDNGQKQNIKMIPQNQIRPTSKGKFESKLPKPKWRTSPKPS</sequence>
<protein>
    <submittedName>
        <fullName evidence="2">Uncharacterized protein</fullName>
    </submittedName>
</protein>
<evidence type="ECO:0000313" key="3">
    <source>
        <dbReference type="Proteomes" id="UP001281761"/>
    </source>
</evidence>
<feature type="region of interest" description="Disordered" evidence="1">
    <location>
        <begin position="107"/>
        <end position="149"/>
    </location>
</feature>